<dbReference type="Gene3D" id="3.30.2090.10">
    <property type="entry name" value="Multidrug efflux transporter AcrB TolC docking domain, DN and DC subdomains"/>
    <property type="match status" value="2"/>
</dbReference>
<comment type="subcellular location">
    <subcellularLocation>
        <location evidence="1">Cell inner membrane</location>
        <topology evidence="1">Multi-pass membrane protein</topology>
    </subcellularLocation>
</comment>
<keyword evidence="7 9" id="KW-0472">Membrane</keyword>
<evidence type="ECO:0000256" key="8">
    <source>
        <dbReference type="SAM" id="MobiDB-lite"/>
    </source>
</evidence>
<organism evidence="10 11">
    <name type="scientific">Afipia massiliensis</name>
    <dbReference type="NCBI Taxonomy" id="211460"/>
    <lineage>
        <taxon>Bacteria</taxon>
        <taxon>Pseudomonadati</taxon>
        <taxon>Pseudomonadota</taxon>
        <taxon>Alphaproteobacteria</taxon>
        <taxon>Hyphomicrobiales</taxon>
        <taxon>Nitrobacteraceae</taxon>
        <taxon>Afipia</taxon>
    </lineage>
</organism>
<keyword evidence="4" id="KW-0997">Cell inner membrane</keyword>
<keyword evidence="11" id="KW-1185">Reference proteome</keyword>
<feature type="transmembrane region" description="Helical" evidence="9">
    <location>
        <begin position="360"/>
        <end position="381"/>
    </location>
</feature>
<name>A0A4U6BTB9_9BRAD</name>
<dbReference type="InterPro" id="IPR027463">
    <property type="entry name" value="AcrB_DN_DC_subdom"/>
</dbReference>
<evidence type="ECO:0000256" key="5">
    <source>
        <dbReference type="ARBA" id="ARBA00022692"/>
    </source>
</evidence>
<comment type="caution">
    <text evidence="10">The sequence shown here is derived from an EMBL/GenBank/DDBJ whole genome shotgun (WGS) entry which is preliminary data.</text>
</comment>
<feature type="transmembrane region" description="Helical" evidence="9">
    <location>
        <begin position="431"/>
        <end position="451"/>
    </location>
</feature>
<feature type="transmembrane region" description="Helical" evidence="9">
    <location>
        <begin position="12"/>
        <end position="32"/>
    </location>
</feature>
<reference evidence="10" key="1">
    <citation type="submission" date="2019-04" db="EMBL/GenBank/DDBJ databases">
        <title>Whole genome sequencing of cave bacteria.</title>
        <authorList>
            <person name="Gan H.M."/>
            <person name="Barton H."/>
            <person name="Savka M.A."/>
        </authorList>
    </citation>
    <scope>NUCLEOTIDE SEQUENCE [LARGE SCALE GENOMIC DNA]</scope>
    <source>
        <strain evidence="10">LC387</strain>
    </source>
</reference>
<feature type="transmembrane region" description="Helical" evidence="9">
    <location>
        <begin position="528"/>
        <end position="548"/>
    </location>
</feature>
<protein>
    <submittedName>
        <fullName evidence="10">Acriflavine resistance protein B</fullName>
    </submittedName>
</protein>
<dbReference type="PANTHER" id="PTHR32063:SF78">
    <property type="entry name" value="ACRB_ACRD_ACRF FAMILY PROTEIN"/>
    <property type="match status" value="1"/>
</dbReference>
<dbReference type="STRING" id="211460.YH63_00630"/>
<evidence type="ECO:0000256" key="9">
    <source>
        <dbReference type="SAM" id="Phobius"/>
    </source>
</evidence>
<dbReference type="FunFam" id="3.30.70.1430:FF:000001">
    <property type="entry name" value="Efflux pump membrane transporter"/>
    <property type="match status" value="1"/>
</dbReference>
<dbReference type="OrthoDB" id="9807350at2"/>
<dbReference type="FunFam" id="1.20.1640.10:FF:000001">
    <property type="entry name" value="Efflux pump membrane transporter"/>
    <property type="match status" value="1"/>
</dbReference>
<dbReference type="RefSeq" id="WP_046826348.1">
    <property type="nucleotide sequence ID" value="NZ_LBIA02000001.1"/>
</dbReference>
<dbReference type="GO" id="GO:0005886">
    <property type="term" value="C:plasma membrane"/>
    <property type="evidence" value="ECO:0007669"/>
    <property type="project" value="UniProtKB-SubCell"/>
</dbReference>
<dbReference type="EMBL" id="LBIA02000001">
    <property type="protein sequence ID" value="TKT73241.1"/>
    <property type="molecule type" value="Genomic_DNA"/>
</dbReference>
<accession>A0A4U6BTB9</accession>
<dbReference type="InterPro" id="IPR001036">
    <property type="entry name" value="Acrflvin-R"/>
</dbReference>
<dbReference type="SUPFAM" id="SSF82714">
    <property type="entry name" value="Multidrug efflux transporter AcrB TolC docking domain, DN and DC subdomains"/>
    <property type="match status" value="2"/>
</dbReference>
<gene>
    <name evidence="10" type="ORF">YH63_018430</name>
</gene>
<evidence type="ECO:0000256" key="3">
    <source>
        <dbReference type="ARBA" id="ARBA00022475"/>
    </source>
</evidence>
<feature type="transmembrane region" description="Helical" evidence="9">
    <location>
        <begin position="463"/>
        <end position="485"/>
    </location>
</feature>
<dbReference type="Gene3D" id="1.20.1640.10">
    <property type="entry name" value="Multidrug efflux transporter AcrB transmembrane domain"/>
    <property type="match status" value="2"/>
</dbReference>
<dbReference type="PANTHER" id="PTHR32063">
    <property type="match status" value="1"/>
</dbReference>
<feature type="transmembrane region" description="Helical" evidence="9">
    <location>
        <begin position="964"/>
        <end position="981"/>
    </location>
</feature>
<feature type="transmembrane region" description="Helical" evidence="9">
    <location>
        <begin position="993"/>
        <end position="1019"/>
    </location>
</feature>
<evidence type="ECO:0000313" key="11">
    <source>
        <dbReference type="Proteomes" id="UP000034832"/>
    </source>
</evidence>
<keyword evidence="6 9" id="KW-1133">Transmembrane helix</keyword>
<dbReference type="Gene3D" id="3.30.70.1320">
    <property type="entry name" value="Multidrug efflux transporter AcrB pore domain like"/>
    <property type="match status" value="1"/>
</dbReference>
<dbReference type="Pfam" id="PF00873">
    <property type="entry name" value="ACR_tran"/>
    <property type="match status" value="1"/>
</dbReference>
<dbReference type="GO" id="GO:0042910">
    <property type="term" value="F:xenobiotic transmembrane transporter activity"/>
    <property type="evidence" value="ECO:0007669"/>
    <property type="project" value="TreeGrafter"/>
</dbReference>
<dbReference type="Proteomes" id="UP000034832">
    <property type="component" value="Unassembled WGS sequence"/>
</dbReference>
<evidence type="ECO:0000256" key="4">
    <source>
        <dbReference type="ARBA" id="ARBA00022519"/>
    </source>
</evidence>
<dbReference type="Gene3D" id="3.30.70.1440">
    <property type="entry name" value="Multidrug efflux transporter AcrB pore domain"/>
    <property type="match status" value="1"/>
</dbReference>
<keyword evidence="5 9" id="KW-0812">Transmembrane</keyword>
<dbReference type="PRINTS" id="PR00702">
    <property type="entry name" value="ACRIFLAVINRP"/>
</dbReference>
<evidence type="ECO:0000256" key="2">
    <source>
        <dbReference type="ARBA" id="ARBA00022448"/>
    </source>
</evidence>
<evidence type="ECO:0000256" key="1">
    <source>
        <dbReference type="ARBA" id="ARBA00004429"/>
    </source>
</evidence>
<feature type="transmembrane region" description="Helical" evidence="9">
    <location>
        <begin position="865"/>
        <end position="882"/>
    </location>
</feature>
<dbReference type="Gene3D" id="3.30.70.1430">
    <property type="entry name" value="Multidrug efflux transporter AcrB pore domain"/>
    <property type="match status" value="2"/>
</dbReference>
<sequence>MSVSEPFIHRPIATSLLGIALMIGGALGYWALPVSALPQVDFPTVQVTTQLPGASPDVAASLITAPLERQLGQIPSLVSMTSTSSFGVSQISLQFDLNRDIDGATQDVQAAINAAAGVLPKNLPYPPTYAKVNPADAPVLTLAMTSDTSPLRAMSDLADTMMAQRLAQISGVGRVSILGGLKPAVRVQADLARLAAYGISMEDLRTAIAGANVSGPKGSLDGAQQAYTIAANDQIATAEAYKPIIIAYRNGSPVTIGDVARIVDGLENEKTGAWYQGKPAVVIEIQRQPGANVIDVVRQIREEIPKLQKAVPAGIDVAIVSDRTVTIRASVHDVQFTLVLSVVLVTLVVLIFLRSLRATLIAGVALPLSLITSFGVMYFAGFSLDNLSLMALTIGTGFVVDDAIVMIENIVRHMENGENAMEASLRGASEIGFTVISLTVSLIAVFIPLLFMSGLVGRMFREFALTLTIAVVTSAVVSLTLTPMMCSRLLKRHDEEFAVPGLATLSGWIDKMVAFYERTLLVVLRHQRATLVVTFLTIIATLALYVVAPKGFLPLQDTASITAVTEAGPEVSFADMRLRQTQVADAIKADPDIVGVVSVIGAGSVNPTTNVGRLVLTLKPRGERDTDITVVIARLKQRVAAVPGMTVYFQAVQDVQISTRASRSQYQYTLSATDAPSVIEWSNKLVQEMRRDPLFRDVSSDGQEGGLRALVNVDRQRAGQLGVSVQAVNDTLNDAFAQRQISTIFGQANQYRVVLEALPEYQRDPSVLSKLYVPGAAGASGAPTAQVPIDAVATITRTTAPLSISHQSQFPSVSLSFNLAPGESLGNAVQRVAEIEKRIGMPGNIVGLYSGDAAEFSKSLAGQPWLILAALVTIYIVLGVLYESYIHPITILSTLPSAGVGAILALILCGQDLSVIGLIGIILLMGIVKKNAIMMIDFALEAERHQGLSSYDAIVKACLLRFRPIMMTTLAALFGALPLALESGTGSELRFPLGVSIIGGLIVSQILTLYTTPVIYLALDRINRRIEAVVPPDEPGKPSPPIAGATEGVQ</sequence>
<keyword evidence="3" id="KW-1003">Cell membrane</keyword>
<feature type="transmembrane region" description="Helical" evidence="9">
    <location>
        <begin position="902"/>
        <end position="928"/>
    </location>
</feature>
<evidence type="ECO:0000256" key="7">
    <source>
        <dbReference type="ARBA" id="ARBA00023136"/>
    </source>
</evidence>
<proteinExistence type="predicted"/>
<keyword evidence="2" id="KW-0813">Transport</keyword>
<dbReference type="AlphaFoldDB" id="A0A4U6BTB9"/>
<dbReference type="SUPFAM" id="SSF82866">
    <property type="entry name" value="Multidrug efflux transporter AcrB transmembrane domain"/>
    <property type="match status" value="2"/>
</dbReference>
<feature type="region of interest" description="Disordered" evidence="8">
    <location>
        <begin position="1030"/>
        <end position="1050"/>
    </location>
</feature>
<evidence type="ECO:0000256" key="6">
    <source>
        <dbReference type="ARBA" id="ARBA00022989"/>
    </source>
</evidence>
<dbReference type="SUPFAM" id="SSF82693">
    <property type="entry name" value="Multidrug efflux transporter AcrB pore domain, PN1, PN2, PC1 and PC2 subdomains"/>
    <property type="match status" value="3"/>
</dbReference>
<feature type="transmembrane region" description="Helical" evidence="9">
    <location>
        <begin position="334"/>
        <end position="353"/>
    </location>
</feature>
<evidence type="ECO:0000313" key="10">
    <source>
        <dbReference type="EMBL" id="TKT73241.1"/>
    </source>
</evidence>